<feature type="compositionally biased region" description="Acidic residues" evidence="9">
    <location>
        <begin position="527"/>
        <end position="539"/>
    </location>
</feature>
<feature type="region of interest" description="Disordered" evidence="9">
    <location>
        <begin position="32"/>
        <end position="64"/>
    </location>
</feature>
<dbReference type="PROSITE" id="PS51194">
    <property type="entry name" value="HELICASE_CTER"/>
    <property type="match status" value="1"/>
</dbReference>
<dbReference type="InterPro" id="IPR049730">
    <property type="entry name" value="SNF2/RAD54-like_C"/>
</dbReference>
<dbReference type="FunCoup" id="A5DXJ8">
    <property type="interactions" value="503"/>
</dbReference>
<feature type="region of interest" description="Disordered" evidence="9">
    <location>
        <begin position="656"/>
        <end position="676"/>
    </location>
</feature>
<evidence type="ECO:0000256" key="2">
    <source>
        <dbReference type="ARBA" id="ARBA00007025"/>
    </source>
</evidence>
<dbReference type="Pfam" id="PF00271">
    <property type="entry name" value="Helicase_C"/>
    <property type="match status" value="1"/>
</dbReference>
<evidence type="ECO:0000259" key="10">
    <source>
        <dbReference type="PROSITE" id="PS51192"/>
    </source>
</evidence>
<gene>
    <name evidence="12" type="ORF">LELG_02085</name>
</gene>
<evidence type="ECO:0000256" key="6">
    <source>
        <dbReference type="ARBA" id="ARBA00022840"/>
    </source>
</evidence>
<protein>
    <submittedName>
        <fullName evidence="12">Uncharacterized protein</fullName>
    </submittedName>
</protein>
<dbReference type="KEGG" id="lel:PVL30_002058"/>
<keyword evidence="6" id="KW-0067">ATP-binding</keyword>
<evidence type="ECO:0000313" key="13">
    <source>
        <dbReference type="Proteomes" id="UP000001996"/>
    </source>
</evidence>
<dbReference type="EMBL" id="CH981525">
    <property type="protein sequence ID" value="EDK43906.1"/>
    <property type="molecule type" value="Genomic_DNA"/>
</dbReference>
<evidence type="ECO:0000256" key="5">
    <source>
        <dbReference type="ARBA" id="ARBA00022806"/>
    </source>
</evidence>
<feature type="compositionally biased region" description="Basic and acidic residues" evidence="9">
    <location>
        <begin position="179"/>
        <end position="190"/>
    </location>
</feature>
<dbReference type="VEuPathDB" id="FungiDB:LELG_02085"/>
<evidence type="ECO:0000256" key="8">
    <source>
        <dbReference type="ARBA" id="ARBA00023242"/>
    </source>
</evidence>
<keyword evidence="4" id="KW-0378">Hydrolase</keyword>
<dbReference type="SMART" id="SM00487">
    <property type="entry name" value="DEXDc"/>
    <property type="match status" value="1"/>
</dbReference>
<evidence type="ECO:0000256" key="4">
    <source>
        <dbReference type="ARBA" id="ARBA00022801"/>
    </source>
</evidence>
<dbReference type="GO" id="GO:0006312">
    <property type="term" value="P:mitotic recombination"/>
    <property type="evidence" value="ECO:0007669"/>
    <property type="project" value="EnsemblFungi"/>
</dbReference>
<feature type="compositionally biased region" description="Polar residues" evidence="9">
    <location>
        <begin position="166"/>
        <end position="178"/>
    </location>
</feature>
<dbReference type="CDD" id="cd18793">
    <property type="entry name" value="SF2_C_SNF"/>
    <property type="match status" value="1"/>
</dbReference>
<keyword evidence="13" id="KW-1185">Reference proteome</keyword>
<reference evidence="12 13" key="1">
    <citation type="journal article" date="2009" name="Nature">
        <title>Evolution of pathogenicity and sexual reproduction in eight Candida genomes.</title>
        <authorList>
            <person name="Butler G."/>
            <person name="Rasmussen M.D."/>
            <person name="Lin M.F."/>
            <person name="Santos M.A."/>
            <person name="Sakthikumar S."/>
            <person name="Munro C.A."/>
            <person name="Rheinbay E."/>
            <person name="Grabherr M."/>
            <person name="Forche A."/>
            <person name="Reedy J.L."/>
            <person name="Agrafioti I."/>
            <person name="Arnaud M.B."/>
            <person name="Bates S."/>
            <person name="Brown A.J."/>
            <person name="Brunke S."/>
            <person name="Costanzo M.C."/>
            <person name="Fitzpatrick D.A."/>
            <person name="de Groot P.W."/>
            <person name="Harris D."/>
            <person name="Hoyer L.L."/>
            <person name="Hube B."/>
            <person name="Klis F.M."/>
            <person name="Kodira C."/>
            <person name="Lennard N."/>
            <person name="Logue M.E."/>
            <person name="Martin R."/>
            <person name="Neiman A.M."/>
            <person name="Nikolaou E."/>
            <person name="Quail M.A."/>
            <person name="Quinn J."/>
            <person name="Santos M.C."/>
            <person name="Schmitzberger F.F."/>
            <person name="Sherlock G."/>
            <person name="Shah P."/>
            <person name="Silverstein K.A."/>
            <person name="Skrzypek M.S."/>
            <person name="Soll D."/>
            <person name="Staggs R."/>
            <person name="Stansfield I."/>
            <person name="Stumpf M.P."/>
            <person name="Sudbery P.E."/>
            <person name="Srikantha T."/>
            <person name="Zeng Q."/>
            <person name="Berman J."/>
            <person name="Berriman M."/>
            <person name="Heitman J."/>
            <person name="Gow N.A."/>
            <person name="Lorenz M.C."/>
            <person name="Birren B.W."/>
            <person name="Kellis M."/>
            <person name="Cuomo C.A."/>
        </authorList>
    </citation>
    <scope>NUCLEOTIDE SEQUENCE [LARGE SCALE GENOMIC DNA]</scope>
    <source>
        <strain evidence="13">ATCC 11503 / BCRC 21390 / CBS 2605 / JCM 1781 / NBRC 1676 / NRRL YB-4239</strain>
    </source>
</reference>
<dbReference type="OMA" id="LVIQMGE"/>
<evidence type="ECO:0000256" key="7">
    <source>
        <dbReference type="ARBA" id="ARBA00023054"/>
    </source>
</evidence>
<keyword evidence="5" id="KW-0347">Helicase</keyword>
<dbReference type="InterPro" id="IPR000330">
    <property type="entry name" value="SNF2_N"/>
</dbReference>
<dbReference type="PROSITE" id="PS51192">
    <property type="entry name" value="HELICASE_ATP_BIND_1"/>
    <property type="match status" value="1"/>
</dbReference>
<evidence type="ECO:0000259" key="11">
    <source>
        <dbReference type="PROSITE" id="PS51194"/>
    </source>
</evidence>
<feature type="compositionally biased region" description="Basic and acidic residues" evidence="9">
    <location>
        <begin position="50"/>
        <end position="64"/>
    </location>
</feature>
<dbReference type="AlphaFoldDB" id="A5DXJ8"/>
<accession>A5DXJ8</accession>
<dbReference type="GO" id="GO:0004386">
    <property type="term" value="F:helicase activity"/>
    <property type="evidence" value="ECO:0007669"/>
    <property type="project" value="UniProtKB-KW"/>
</dbReference>
<dbReference type="InterPro" id="IPR001650">
    <property type="entry name" value="Helicase_C-like"/>
</dbReference>
<evidence type="ECO:0000256" key="9">
    <source>
        <dbReference type="SAM" id="MobiDB-lite"/>
    </source>
</evidence>
<dbReference type="Gene3D" id="3.40.50.10810">
    <property type="entry name" value="Tandem AAA-ATPase domain"/>
    <property type="match status" value="1"/>
</dbReference>
<organism evidence="12 13">
    <name type="scientific">Lodderomyces elongisporus (strain ATCC 11503 / CBS 2605 / JCM 1781 / NBRC 1676 / NRRL YB-4239)</name>
    <name type="common">Yeast</name>
    <name type="synonym">Saccharomyces elongisporus</name>
    <dbReference type="NCBI Taxonomy" id="379508"/>
    <lineage>
        <taxon>Eukaryota</taxon>
        <taxon>Fungi</taxon>
        <taxon>Dikarya</taxon>
        <taxon>Ascomycota</taxon>
        <taxon>Saccharomycotina</taxon>
        <taxon>Pichiomycetes</taxon>
        <taxon>Debaryomycetaceae</taxon>
        <taxon>Candida/Lodderomyces clade</taxon>
        <taxon>Lodderomyces</taxon>
    </lineage>
</organism>
<feature type="compositionally biased region" description="Low complexity" evidence="9">
    <location>
        <begin position="113"/>
        <end position="127"/>
    </location>
</feature>
<keyword evidence="3" id="KW-0547">Nucleotide-binding</keyword>
<dbReference type="InterPro" id="IPR038718">
    <property type="entry name" value="SNF2-like_sf"/>
</dbReference>
<dbReference type="GO" id="GO:0005524">
    <property type="term" value="F:ATP binding"/>
    <property type="evidence" value="ECO:0007669"/>
    <property type="project" value="UniProtKB-KW"/>
</dbReference>
<dbReference type="GeneID" id="5233911"/>
<dbReference type="OrthoDB" id="5857104at2759"/>
<feature type="domain" description="Helicase ATP-binding" evidence="10">
    <location>
        <begin position="217"/>
        <end position="378"/>
    </location>
</feature>
<dbReference type="InterPro" id="IPR014001">
    <property type="entry name" value="Helicase_ATP-bd"/>
</dbReference>
<keyword evidence="7" id="KW-0175">Coiled coil</keyword>
<comment type="subcellular location">
    <subcellularLocation>
        <location evidence="1">Nucleus</location>
    </subcellularLocation>
</comment>
<dbReference type="InParanoid" id="A5DXJ8"/>
<feature type="domain" description="Helicase C-terminal" evidence="11">
    <location>
        <begin position="668"/>
        <end position="831"/>
    </location>
</feature>
<feature type="region of interest" description="Disordered" evidence="9">
    <location>
        <begin position="113"/>
        <end position="196"/>
    </location>
</feature>
<dbReference type="HOGENOM" id="CLU_000315_17_3_1"/>
<dbReference type="Gene3D" id="3.40.50.300">
    <property type="entry name" value="P-loop containing nucleotide triphosphate hydrolases"/>
    <property type="match status" value="1"/>
</dbReference>
<dbReference type="GO" id="GO:0005634">
    <property type="term" value="C:nucleus"/>
    <property type="evidence" value="ECO:0007669"/>
    <property type="project" value="UniProtKB-SubCell"/>
</dbReference>
<dbReference type="SUPFAM" id="SSF52540">
    <property type="entry name" value="P-loop containing nucleoside triphosphate hydrolases"/>
    <property type="match status" value="2"/>
</dbReference>
<proteinExistence type="inferred from homology"/>
<keyword evidence="8" id="KW-0539">Nucleus</keyword>
<dbReference type="Pfam" id="PF00176">
    <property type="entry name" value="SNF2-rel_dom"/>
    <property type="match status" value="1"/>
</dbReference>
<dbReference type="PANTHER" id="PTHR10799">
    <property type="entry name" value="SNF2/RAD54 HELICASE FAMILY"/>
    <property type="match status" value="1"/>
</dbReference>
<dbReference type="Proteomes" id="UP000001996">
    <property type="component" value="Unassembled WGS sequence"/>
</dbReference>
<feature type="compositionally biased region" description="Basic and acidic residues" evidence="9">
    <location>
        <begin position="153"/>
        <end position="165"/>
    </location>
</feature>
<evidence type="ECO:0000256" key="3">
    <source>
        <dbReference type="ARBA" id="ARBA00022741"/>
    </source>
</evidence>
<comment type="similarity">
    <text evidence="2">Belongs to the SNF2/RAD54 helicase family.</text>
</comment>
<name>A5DXJ8_LODEL</name>
<dbReference type="GO" id="GO:0070987">
    <property type="term" value="P:error-free translesion synthesis"/>
    <property type="evidence" value="ECO:0007669"/>
    <property type="project" value="EnsemblFungi"/>
</dbReference>
<dbReference type="InterPro" id="IPR027417">
    <property type="entry name" value="P-loop_NTPase"/>
</dbReference>
<evidence type="ECO:0000313" key="12">
    <source>
        <dbReference type="EMBL" id="EDK43906.1"/>
    </source>
</evidence>
<feature type="region of interest" description="Disordered" evidence="9">
    <location>
        <begin position="527"/>
        <end position="550"/>
    </location>
</feature>
<dbReference type="SMART" id="SM00490">
    <property type="entry name" value="HELICc"/>
    <property type="match status" value="1"/>
</dbReference>
<dbReference type="STRING" id="379508.A5DXJ8"/>
<dbReference type="GO" id="GO:0016787">
    <property type="term" value="F:hydrolase activity"/>
    <property type="evidence" value="ECO:0007669"/>
    <property type="project" value="UniProtKB-KW"/>
</dbReference>
<sequence length="936" mass="108904">MTSSIVIRSDDEELNELNDTSLASEADLKALVKEQQQQQQQQQPNNYDDDAQHQVHTEQDEFNKLSKDRKFDRLNNLIEKSQIYSKIIADNILQTSLENKKIYAAAKGENEQQQQLQQQQQQQQQQQHETNKRRRTGDTSTPSSQKDKKRKTRSTEKDGKLKSRDITTMLSTNISDSTKTTREKIEKSQTEHSTSQPNIVSGAVMKDYQLDGLEWLLTLYQNGLNGILADEMGLGKTLQCISFLAYLIENGIKGPFLVVVPLSTLSNWANELQKFAPSIKVLKYAGAKQERANIELYSTKANVVITSYEISIKDFHKFSLINWAYLIVDEGHRLKNSQCLLIKILKKLNTTNRLLITGTPLQNNLNELWSLLNFILPDIFHDLELFQQWFNFDELTTIEQNEQDEETKKFIKYNIQETLIKNLHTILKPFILRRLKKDVIKDLPPKKEYIIHIPLSGLQRKIYLDALNNQLQQGLVETYFKEFIEYNHKQLFKDYDLNAFLESKFKPKVQMRDKRIDRASYKEAESEDEFEVEVDETEEKNDSGSLDKQTPSYEEALEQIHQIKTTRDKQQQLILESLYTKVSSHIRHLKLQALRMVQLRNICNSPYLYYEPFPMDGEHDEQFMNRLVTNSCKFQALEQILLPLITNIEKEPTLKTTTTTTRTAKTKSKKNKTGSVSSQNHKCLIFSQFTKVMDLIQDWLHFQNIKACRLDGLTPQEERAKQISQFNDSNSSYKVFLLSTRAGGLGINLTGADTVILFDNDWNPQMDLQAIDRVHRIGQTKPVKIYRFVVRDSIEEILIAKSSSKRFLEKLVIQMGEFKFNKIKQMIGEGDKGNGDVTELDVKQLLELSKNNFRYKLEFENEIENAQEKGKENGNENTAESELFECKRYGQTGFKLTREELQELLDRSDECYYKDLQDDSRYKNITIFETVNNMDK</sequence>
<dbReference type="eggNOG" id="KOG0385">
    <property type="taxonomic scope" value="Eukaryota"/>
</dbReference>
<evidence type="ECO:0000256" key="1">
    <source>
        <dbReference type="ARBA" id="ARBA00004123"/>
    </source>
</evidence>
<dbReference type="FunFam" id="3.40.50.10810:FF:000015">
    <property type="entry name" value="lymphoid-specific helicase isoform X1"/>
    <property type="match status" value="1"/>
</dbReference>